<proteinExistence type="predicted"/>
<accession>A0A8S5RN41</accession>
<feature type="region of interest" description="Disordered" evidence="1">
    <location>
        <begin position="1"/>
        <end position="29"/>
    </location>
</feature>
<organism evidence="2">
    <name type="scientific">virus sp. ctEfN2</name>
    <dbReference type="NCBI Taxonomy" id="2825810"/>
    <lineage>
        <taxon>Viruses</taxon>
    </lineage>
</organism>
<reference evidence="2" key="1">
    <citation type="journal article" date="2021" name="Proc. Natl. Acad. Sci. U.S.A.">
        <title>A Catalog of Tens of Thousands of Viruses from Human Metagenomes Reveals Hidden Associations with Chronic Diseases.</title>
        <authorList>
            <person name="Tisza M.J."/>
            <person name="Buck C.B."/>
        </authorList>
    </citation>
    <scope>NUCLEOTIDE SEQUENCE</scope>
    <source>
        <strain evidence="2">CtEfN2</strain>
    </source>
</reference>
<sequence>MKSRHRSRTTAARSGCRAPEKEQRFYCSK</sequence>
<feature type="compositionally biased region" description="Basic and acidic residues" evidence="1">
    <location>
        <begin position="18"/>
        <end position="29"/>
    </location>
</feature>
<name>A0A8S5RN41_9VIRU</name>
<evidence type="ECO:0000313" key="2">
    <source>
        <dbReference type="EMBL" id="DAE32501.1"/>
    </source>
</evidence>
<dbReference type="EMBL" id="BK059123">
    <property type="protein sequence ID" value="DAE32501.1"/>
    <property type="molecule type" value="Genomic_DNA"/>
</dbReference>
<protein>
    <submittedName>
        <fullName evidence="2">Uncharacterized protein</fullName>
    </submittedName>
</protein>
<evidence type="ECO:0000256" key="1">
    <source>
        <dbReference type="SAM" id="MobiDB-lite"/>
    </source>
</evidence>